<dbReference type="AlphaFoldDB" id="A0AAE0DSK9"/>
<dbReference type="Pfam" id="PF01095">
    <property type="entry name" value="Pectinesterase"/>
    <property type="match status" value="1"/>
</dbReference>
<evidence type="ECO:0000256" key="3">
    <source>
        <dbReference type="ARBA" id="ARBA00013229"/>
    </source>
</evidence>
<comment type="pathway">
    <text evidence="1">Glycan metabolism; pectin degradation; 2-dehydro-3-deoxy-D-gluconate from pectin: step 1/5.</text>
</comment>
<dbReference type="Gene3D" id="2.160.20.10">
    <property type="entry name" value="Single-stranded right-handed beta-helix, Pectin lyase-like"/>
    <property type="match status" value="2"/>
</dbReference>
<protein>
    <recommendedName>
        <fullName evidence="3">pectinesterase</fullName>
        <ecNumber evidence="3">3.1.1.11</ecNumber>
    </recommendedName>
</protein>
<dbReference type="PANTHER" id="PTHR31321">
    <property type="entry name" value="ACYL-COA THIOESTER HYDROLASE YBHC-RELATED"/>
    <property type="match status" value="1"/>
</dbReference>
<gene>
    <name evidence="8" type="ORF">Dsin_030606</name>
</gene>
<evidence type="ECO:0000259" key="7">
    <source>
        <dbReference type="Pfam" id="PF01095"/>
    </source>
</evidence>
<name>A0AAE0DSK9_9ROSI</name>
<dbReference type="InterPro" id="IPR011050">
    <property type="entry name" value="Pectin_lyase_fold/virulence"/>
</dbReference>
<feature type="domain" description="Pectinesterase catalytic" evidence="7">
    <location>
        <begin position="73"/>
        <end position="172"/>
    </location>
</feature>
<keyword evidence="6" id="KW-0732">Signal</keyword>
<evidence type="ECO:0000256" key="2">
    <source>
        <dbReference type="ARBA" id="ARBA00008891"/>
    </source>
</evidence>
<organism evidence="8 9">
    <name type="scientific">Dipteronia sinensis</name>
    <dbReference type="NCBI Taxonomy" id="43782"/>
    <lineage>
        <taxon>Eukaryota</taxon>
        <taxon>Viridiplantae</taxon>
        <taxon>Streptophyta</taxon>
        <taxon>Embryophyta</taxon>
        <taxon>Tracheophyta</taxon>
        <taxon>Spermatophyta</taxon>
        <taxon>Magnoliopsida</taxon>
        <taxon>eudicotyledons</taxon>
        <taxon>Gunneridae</taxon>
        <taxon>Pentapetalae</taxon>
        <taxon>rosids</taxon>
        <taxon>malvids</taxon>
        <taxon>Sapindales</taxon>
        <taxon>Sapindaceae</taxon>
        <taxon>Hippocastanoideae</taxon>
        <taxon>Acereae</taxon>
        <taxon>Dipteronia</taxon>
    </lineage>
</organism>
<keyword evidence="4" id="KW-0378">Hydrolase</keyword>
<comment type="caution">
    <text evidence="8">The sequence shown here is derived from an EMBL/GenBank/DDBJ whole genome shotgun (WGS) entry which is preliminary data.</text>
</comment>
<feature type="signal peptide" evidence="6">
    <location>
        <begin position="1"/>
        <end position="28"/>
    </location>
</feature>
<feature type="chain" id="PRO_5042241137" description="pectinesterase" evidence="6">
    <location>
        <begin position="29"/>
        <end position="623"/>
    </location>
</feature>
<evidence type="ECO:0000256" key="1">
    <source>
        <dbReference type="ARBA" id="ARBA00005184"/>
    </source>
</evidence>
<evidence type="ECO:0000313" key="8">
    <source>
        <dbReference type="EMBL" id="KAK3183320.1"/>
    </source>
</evidence>
<evidence type="ECO:0000256" key="6">
    <source>
        <dbReference type="SAM" id="SignalP"/>
    </source>
</evidence>
<reference evidence="8" key="1">
    <citation type="journal article" date="2023" name="Plant J.">
        <title>Genome sequences and population genomics provide insights into the demographic history, inbreeding, and mutation load of two 'living fossil' tree species of Dipteronia.</title>
        <authorList>
            <person name="Feng Y."/>
            <person name="Comes H.P."/>
            <person name="Chen J."/>
            <person name="Zhu S."/>
            <person name="Lu R."/>
            <person name="Zhang X."/>
            <person name="Li P."/>
            <person name="Qiu J."/>
            <person name="Olsen K.M."/>
            <person name="Qiu Y."/>
        </authorList>
    </citation>
    <scope>NUCLEOTIDE SEQUENCE</scope>
    <source>
        <strain evidence="8">NBL</strain>
    </source>
</reference>
<dbReference type="SUPFAM" id="SSF51126">
    <property type="entry name" value="Pectin lyase-like"/>
    <property type="match status" value="2"/>
</dbReference>
<dbReference type="PANTHER" id="PTHR31321:SF87">
    <property type="entry name" value="PECTINESTERASE 63-RELATED"/>
    <property type="match status" value="1"/>
</dbReference>
<comment type="similarity">
    <text evidence="2">Belongs to the pectinesterase family.</text>
</comment>
<dbReference type="InterPro" id="IPR012334">
    <property type="entry name" value="Pectin_lyas_fold"/>
</dbReference>
<accession>A0AAE0DSK9</accession>
<evidence type="ECO:0000256" key="4">
    <source>
        <dbReference type="ARBA" id="ARBA00022801"/>
    </source>
</evidence>
<dbReference type="EMBL" id="JANJYJ010000010">
    <property type="protein sequence ID" value="KAK3183320.1"/>
    <property type="molecule type" value="Genomic_DNA"/>
</dbReference>
<dbReference type="GO" id="GO:0045490">
    <property type="term" value="P:pectin catabolic process"/>
    <property type="evidence" value="ECO:0007669"/>
    <property type="project" value="TreeGrafter"/>
</dbReference>
<keyword evidence="5" id="KW-0063">Aspartyl esterase</keyword>
<keyword evidence="9" id="KW-1185">Reference proteome</keyword>
<dbReference type="InterPro" id="IPR000070">
    <property type="entry name" value="Pectinesterase_cat"/>
</dbReference>
<proteinExistence type="inferred from homology"/>
<dbReference type="EC" id="3.1.1.11" evidence="3"/>
<dbReference type="GO" id="GO:0042545">
    <property type="term" value="P:cell wall modification"/>
    <property type="evidence" value="ECO:0007669"/>
    <property type="project" value="InterPro"/>
</dbReference>
<evidence type="ECO:0000256" key="5">
    <source>
        <dbReference type="ARBA" id="ARBA00023085"/>
    </source>
</evidence>
<dbReference type="Proteomes" id="UP001281410">
    <property type="component" value="Unassembled WGS sequence"/>
</dbReference>
<sequence>MSGKGSTPTVIHLAILLVIFLTGHVVVSDDTTPIPADASAVRGWFSANVQAFRTRKATLDPELVAAEANPQVITVRQDGTGNFKKINDAIKSIPSGNTRRVIISIGAGEYREKITIDRTKPFVTLHGSSNAMPTITQSGTALQYGTMDSATVIVDSDYFMAANIIFKVWLGCQVLEWFFPTPPWARSSIPLDGLITSDPERQQSVYFAEYKCYGSGANSAGRVKYTKKITDAQVRPFLTLGYIQGSKWLLPPPRKNGAKKEGVNIGSDESTDVGRARIQRSFVEVVKGSQMCLHVNAGARKGPEFREGKDSDGVAVRCQSPIVVRIDKGYSTLQSFHRKGYDKKVKGGSDVRSLPPKAVAFQNSKELYYQNTKLEFGRVEGQHASLASDGETSSLYSGSDIRGLWKGKCSSKNRAMGLGKIGHVTPGPVVKSLGLSSDFEDGELKSPKVKVSKRDMGNVVSPYAKLPKMNTVNGVHKKITGLVVDLTVDQAIDYKLDQASFLQENQVGVPLDDKSLSSLVENKFGMEVNSPRKCSVQSKMPKKGKGALQCLSSKCHSMQTRSKEFCNLEDEVAKVLEKGLTLGLNFNGKRKELLDIIAKRDEVNDNRFRDLVRRLVLKNKATG</sequence>
<dbReference type="GO" id="GO:0030599">
    <property type="term" value="F:pectinesterase activity"/>
    <property type="evidence" value="ECO:0007669"/>
    <property type="project" value="UniProtKB-EC"/>
</dbReference>
<evidence type="ECO:0000313" key="9">
    <source>
        <dbReference type="Proteomes" id="UP001281410"/>
    </source>
</evidence>